<name>A0A9Q3QY69_9HYPH</name>
<keyword evidence="1" id="KW-0472">Membrane</keyword>
<evidence type="ECO:0000313" key="4">
    <source>
        <dbReference type="Proteomes" id="UP000749740"/>
    </source>
</evidence>
<keyword evidence="5" id="KW-1185">Reference proteome</keyword>
<dbReference type="AlphaFoldDB" id="A0A9Q3QY69"/>
<evidence type="ECO:0000313" key="2">
    <source>
        <dbReference type="EMBL" id="MBX5025609.1"/>
    </source>
</evidence>
<dbReference type="EMBL" id="JABDYF010000001">
    <property type="protein sequence ID" value="MBX5088588.1"/>
    <property type="molecule type" value="Genomic_DNA"/>
</dbReference>
<sequence>MSQESDRRAFLIYIGAIVLVGLLIVLGATLSWNSTSTSEQSTLYSREANP</sequence>
<gene>
    <name evidence="3" type="ORF">HJB60_05285</name>
    <name evidence="2" type="ORF">HJB63_24075</name>
</gene>
<dbReference type="Proteomes" id="UP000749740">
    <property type="component" value="Unassembled WGS sequence"/>
</dbReference>
<keyword evidence="1" id="KW-1133">Transmembrane helix</keyword>
<dbReference type="RefSeq" id="WP_207244724.1">
    <property type="nucleotide sequence ID" value="NZ_CP071455.1"/>
</dbReference>
<evidence type="ECO:0000256" key="1">
    <source>
        <dbReference type="SAM" id="Phobius"/>
    </source>
</evidence>
<evidence type="ECO:0000313" key="3">
    <source>
        <dbReference type="EMBL" id="MBX5088588.1"/>
    </source>
</evidence>
<feature type="transmembrane region" description="Helical" evidence="1">
    <location>
        <begin position="12"/>
        <end position="32"/>
    </location>
</feature>
<comment type="caution">
    <text evidence="2">The sequence shown here is derived from an EMBL/GenBank/DDBJ whole genome shotgun (WGS) entry which is preliminary data.</text>
</comment>
<evidence type="ECO:0000313" key="5">
    <source>
        <dbReference type="Proteomes" id="UP000770629"/>
    </source>
</evidence>
<organism evidence="2 4">
    <name type="scientific">Rhizobium lentis</name>
    <dbReference type="NCBI Taxonomy" id="1138194"/>
    <lineage>
        <taxon>Bacteria</taxon>
        <taxon>Pseudomonadati</taxon>
        <taxon>Pseudomonadota</taxon>
        <taxon>Alphaproteobacteria</taxon>
        <taxon>Hyphomicrobiales</taxon>
        <taxon>Rhizobiaceae</taxon>
        <taxon>Rhizobium/Agrobacterium group</taxon>
        <taxon>Rhizobium</taxon>
    </lineage>
</organism>
<protein>
    <submittedName>
        <fullName evidence="2">Uncharacterized protein</fullName>
    </submittedName>
</protein>
<dbReference type="GeneID" id="66143000"/>
<accession>A0A9Q3QY69</accession>
<dbReference type="EMBL" id="JABDYC010000009">
    <property type="protein sequence ID" value="MBX5025609.1"/>
    <property type="molecule type" value="Genomic_DNA"/>
</dbReference>
<keyword evidence="1" id="KW-0812">Transmembrane</keyword>
<dbReference type="Proteomes" id="UP000770629">
    <property type="component" value="Unassembled WGS sequence"/>
</dbReference>
<reference evidence="2 5" key="1">
    <citation type="submission" date="2020-04" db="EMBL/GenBank/DDBJ databases">
        <title>Global-level population genomics: horizontal gene transfer, symbiosis and evolution in Rhizobia.</title>
        <authorList>
            <person name="Gai Y."/>
        </authorList>
    </citation>
    <scope>NUCLEOTIDE SEQUENCE</scope>
    <source>
        <strain evidence="3 5">BLR33</strain>
        <strain evidence="2">BLR57</strain>
    </source>
</reference>
<proteinExistence type="predicted"/>